<keyword evidence="3" id="KW-1185">Reference proteome</keyword>
<accession>A0ABQ7EDT2</accession>
<evidence type="ECO:0000256" key="1">
    <source>
        <dbReference type="SAM" id="MobiDB-lite"/>
    </source>
</evidence>
<sequence>MRACRRRWLPSCRSMLGFLLCASICCPIRYIFGSGLGFYRRKRSVYGGFQTAVTSPSLDSCEAEAPLVPPSPFKFPGGGGFFSSASPAKSPRGRGSLSSASSDHAPRGEGVLYLASPVCVLSLEEERSVRIKMVMFCHGIRFVTVRHVPVVVGETRPFSDVSAPGGGDVYGSAFRGRANRESASLCLRVTGLGLSGLVRLSWTLCLDL</sequence>
<proteinExistence type="predicted"/>
<comment type="caution">
    <text evidence="2">The sequence shown here is derived from an EMBL/GenBank/DDBJ whole genome shotgun (WGS) entry which is preliminary data.</text>
</comment>
<name>A0ABQ7EDT2_BRACR</name>
<feature type="region of interest" description="Disordered" evidence="1">
    <location>
        <begin position="85"/>
        <end position="105"/>
    </location>
</feature>
<evidence type="ECO:0008006" key="4">
    <source>
        <dbReference type="Google" id="ProtNLM"/>
    </source>
</evidence>
<reference evidence="2 3" key="1">
    <citation type="journal article" date="2020" name="BMC Genomics">
        <title>Intraspecific diversification of the crop wild relative Brassica cretica Lam. using demographic model selection.</title>
        <authorList>
            <person name="Kioukis A."/>
            <person name="Michalopoulou V.A."/>
            <person name="Briers L."/>
            <person name="Pirintsos S."/>
            <person name="Studholme D.J."/>
            <person name="Pavlidis P."/>
            <person name="Sarris P.F."/>
        </authorList>
    </citation>
    <scope>NUCLEOTIDE SEQUENCE [LARGE SCALE GENOMIC DNA]</scope>
    <source>
        <strain evidence="3">cv. PFS-1207/04</strain>
    </source>
</reference>
<dbReference type="EMBL" id="QGKV02000299">
    <property type="protein sequence ID" value="KAF3595363.1"/>
    <property type="molecule type" value="Genomic_DNA"/>
</dbReference>
<evidence type="ECO:0000313" key="3">
    <source>
        <dbReference type="Proteomes" id="UP000266723"/>
    </source>
</evidence>
<evidence type="ECO:0000313" key="2">
    <source>
        <dbReference type="EMBL" id="KAF3595363.1"/>
    </source>
</evidence>
<dbReference type="Proteomes" id="UP000266723">
    <property type="component" value="Unassembled WGS sequence"/>
</dbReference>
<gene>
    <name evidence="2" type="ORF">DY000_02027002</name>
</gene>
<organism evidence="2 3">
    <name type="scientific">Brassica cretica</name>
    <name type="common">Mustard</name>
    <dbReference type="NCBI Taxonomy" id="69181"/>
    <lineage>
        <taxon>Eukaryota</taxon>
        <taxon>Viridiplantae</taxon>
        <taxon>Streptophyta</taxon>
        <taxon>Embryophyta</taxon>
        <taxon>Tracheophyta</taxon>
        <taxon>Spermatophyta</taxon>
        <taxon>Magnoliopsida</taxon>
        <taxon>eudicotyledons</taxon>
        <taxon>Gunneridae</taxon>
        <taxon>Pentapetalae</taxon>
        <taxon>rosids</taxon>
        <taxon>malvids</taxon>
        <taxon>Brassicales</taxon>
        <taxon>Brassicaceae</taxon>
        <taxon>Brassiceae</taxon>
        <taxon>Brassica</taxon>
    </lineage>
</organism>
<protein>
    <recommendedName>
        <fullName evidence="4">Secreted protein</fullName>
    </recommendedName>
</protein>